<accession>A0ABR5TPL3</accession>
<dbReference type="EMBL" id="LSDB01000011">
    <property type="protein sequence ID" value="KXB58450.1"/>
    <property type="molecule type" value="Genomic_DNA"/>
</dbReference>
<dbReference type="InterPro" id="IPR000092">
    <property type="entry name" value="Polyprenyl_synt"/>
</dbReference>
<dbReference type="PROSITE" id="PS00444">
    <property type="entry name" value="POLYPRENYL_SYNTHASE_2"/>
    <property type="match status" value="1"/>
</dbReference>
<evidence type="ECO:0000256" key="1">
    <source>
        <dbReference type="ARBA" id="ARBA00001946"/>
    </source>
</evidence>
<evidence type="ECO:0000256" key="2">
    <source>
        <dbReference type="ARBA" id="ARBA00006706"/>
    </source>
</evidence>
<keyword evidence="5" id="KW-0460">Magnesium</keyword>
<gene>
    <name evidence="7" type="ORF">HMPREF1871_00474</name>
</gene>
<proteinExistence type="inferred from homology"/>
<evidence type="ECO:0000256" key="6">
    <source>
        <dbReference type="RuleBase" id="RU004466"/>
    </source>
</evidence>
<evidence type="ECO:0000256" key="4">
    <source>
        <dbReference type="ARBA" id="ARBA00022723"/>
    </source>
</evidence>
<dbReference type="SFLD" id="SFLDS00005">
    <property type="entry name" value="Isoprenoid_Synthase_Type_I"/>
    <property type="match status" value="1"/>
</dbReference>
<dbReference type="InterPro" id="IPR033749">
    <property type="entry name" value="Polyprenyl_synt_CS"/>
</dbReference>
<dbReference type="InterPro" id="IPR008949">
    <property type="entry name" value="Isoprenoid_synthase_dom_sf"/>
</dbReference>
<protein>
    <submittedName>
        <fullName evidence="7">Heptaprenyl diphosphate synthase component 2</fullName>
    </submittedName>
</protein>
<dbReference type="PROSITE" id="PS00723">
    <property type="entry name" value="POLYPRENYL_SYNTHASE_1"/>
    <property type="match status" value="1"/>
</dbReference>
<dbReference type="Gene3D" id="1.10.600.10">
    <property type="entry name" value="Farnesyl Diphosphate Synthase"/>
    <property type="match status" value="1"/>
</dbReference>
<dbReference type="Proteomes" id="UP000070467">
    <property type="component" value="Unassembled WGS sequence"/>
</dbReference>
<dbReference type="CDD" id="cd00685">
    <property type="entry name" value="Trans_IPPS_HT"/>
    <property type="match status" value="1"/>
</dbReference>
<dbReference type="Pfam" id="PF00348">
    <property type="entry name" value="polyprenyl_synt"/>
    <property type="match status" value="1"/>
</dbReference>
<organism evidence="7 8">
    <name type="scientific">Gemelliphila asaccharolytica</name>
    <dbReference type="NCBI Taxonomy" id="502393"/>
    <lineage>
        <taxon>Bacteria</taxon>
        <taxon>Bacillati</taxon>
        <taxon>Bacillota</taxon>
        <taxon>Bacilli</taxon>
        <taxon>Bacillales</taxon>
        <taxon>Gemellaceae</taxon>
        <taxon>Gemelliphila</taxon>
    </lineage>
</organism>
<dbReference type="SUPFAM" id="SSF48576">
    <property type="entry name" value="Terpenoid synthases"/>
    <property type="match status" value="1"/>
</dbReference>
<comment type="similarity">
    <text evidence="2 6">Belongs to the FPP/GGPP synthase family.</text>
</comment>
<reference evidence="7 8" key="1">
    <citation type="submission" date="2016-01" db="EMBL/GenBank/DDBJ databases">
        <authorList>
            <person name="Mitreva M."/>
            <person name="Pepin K.H."/>
            <person name="Mihindukulasuriya K.A."/>
            <person name="Fulton R."/>
            <person name="Fronick C."/>
            <person name="O'Laughlin M."/>
            <person name="Miner T."/>
            <person name="Herter B."/>
            <person name="Rosa B.A."/>
            <person name="Cordes M."/>
            <person name="Tomlinson C."/>
            <person name="Wollam A."/>
            <person name="Palsikar V.B."/>
            <person name="Mardis E.R."/>
            <person name="Wilson R.K."/>
        </authorList>
    </citation>
    <scope>NUCLEOTIDE SEQUENCE [LARGE SCALE GENOMIC DNA]</scope>
    <source>
        <strain evidence="7 8">KA00071</strain>
    </source>
</reference>
<comment type="caution">
    <text evidence="7">The sequence shown here is derived from an EMBL/GenBank/DDBJ whole genome shotgun (WGS) entry which is preliminary data.</text>
</comment>
<name>A0ABR5TPL3_9BACL</name>
<evidence type="ECO:0000313" key="7">
    <source>
        <dbReference type="EMBL" id="KXB58450.1"/>
    </source>
</evidence>
<comment type="cofactor">
    <cofactor evidence="1">
        <name>Mg(2+)</name>
        <dbReference type="ChEBI" id="CHEBI:18420"/>
    </cofactor>
</comment>
<dbReference type="PANTHER" id="PTHR12001:SF69">
    <property type="entry name" value="ALL TRANS-POLYPRENYL-DIPHOSPHATE SYNTHASE PDSS1"/>
    <property type="match status" value="1"/>
</dbReference>
<keyword evidence="8" id="KW-1185">Reference proteome</keyword>
<sequence length="321" mass="37413">MKRNKKVIEKYSLEIEKIKENISNIVLSGYEEIDDILKIYFSSSGKMIRPILTLIFSKLGEKNKKYEKEIIDAASLLEIIHATTLIHDDIIDNAKTRRGKETIGKKHGEKTAIFIGDYLFSVVLREISNFSNVNVHKYLSYTLKEICMGEIFQSKDLYNVDTRVLDYFKKIRRKTALLIAYSCILGGIVSNSDKKYLKKIYLFGYYLGMSYQIIDDYLDFMAKEEVLGKQVGQDLLNGNITLPVILKIKKEKNKFLDLKNLDYQEKLKLIKEIKNDQEILNKVKEISNNYLKKAKSQIKIFPMEIKKDLEIIIEKLSNRSY</sequence>
<evidence type="ECO:0000256" key="3">
    <source>
        <dbReference type="ARBA" id="ARBA00022679"/>
    </source>
</evidence>
<keyword evidence="3 6" id="KW-0808">Transferase</keyword>
<evidence type="ECO:0000313" key="8">
    <source>
        <dbReference type="Proteomes" id="UP000070467"/>
    </source>
</evidence>
<dbReference type="PANTHER" id="PTHR12001">
    <property type="entry name" value="GERANYLGERANYL PYROPHOSPHATE SYNTHASE"/>
    <property type="match status" value="1"/>
</dbReference>
<evidence type="ECO:0000256" key="5">
    <source>
        <dbReference type="ARBA" id="ARBA00022842"/>
    </source>
</evidence>
<keyword evidence="4" id="KW-0479">Metal-binding</keyword>